<evidence type="ECO:0000256" key="9">
    <source>
        <dbReference type="PROSITE-ProRule" id="PRU10139"/>
    </source>
</evidence>
<feature type="active site" description="For glutaminase activity" evidence="7">
    <location>
        <position position="112"/>
    </location>
</feature>
<dbReference type="InterPro" id="IPR000132">
    <property type="entry name" value="Nitrilase/CN_hydratase_CS"/>
</dbReference>
<dbReference type="GO" id="GO:0005737">
    <property type="term" value="C:cytoplasm"/>
    <property type="evidence" value="ECO:0007669"/>
    <property type="project" value="InterPro"/>
</dbReference>
<comment type="caution">
    <text evidence="12">The sequence shown here is derived from an EMBL/GenBank/DDBJ whole genome shotgun (WGS) entry which is preliminary data.</text>
</comment>
<evidence type="ECO:0000256" key="4">
    <source>
        <dbReference type="ARBA" id="ARBA00022741"/>
    </source>
</evidence>
<dbReference type="NCBIfam" id="TIGR00552">
    <property type="entry name" value="nadE"/>
    <property type="match status" value="1"/>
</dbReference>
<protein>
    <recommendedName>
        <fullName evidence="7 8">Glutamine-dependent NAD(+) synthetase</fullName>
        <ecNumber evidence="7 8">6.3.5.1</ecNumber>
    </recommendedName>
    <alternativeName>
        <fullName evidence="7 8">NAD(+) synthase [glutamine-hydrolyzing]</fullName>
    </alternativeName>
</protein>
<dbReference type="InterPro" id="IPR036526">
    <property type="entry name" value="C-N_Hydrolase_sf"/>
</dbReference>
<keyword evidence="13" id="KW-1185">Reference proteome</keyword>
<dbReference type="Pfam" id="PF02540">
    <property type="entry name" value="NAD_synthase"/>
    <property type="match status" value="1"/>
</dbReference>
<dbReference type="Proteomes" id="UP000242687">
    <property type="component" value="Unassembled WGS sequence"/>
</dbReference>
<dbReference type="EMBL" id="PGFJ01000002">
    <property type="protein sequence ID" value="PJJ79716.1"/>
    <property type="molecule type" value="Genomic_DNA"/>
</dbReference>
<dbReference type="InterPro" id="IPR022310">
    <property type="entry name" value="NAD/GMP_synthase"/>
</dbReference>
<feature type="binding site" evidence="7">
    <location>
        <begin position="298"/>
        <end position="305"/>
    </location>
    <ligand>
        <name>ATP</name>
        <dbReference type="ChEBI" id="CHEBI:30616"/>
    </ligand>
</feature>
<evidence type="ECO:0000313" key="13">
    <source>
        <dbReference type="Proteomes" id="UP000242687"/>
    </source>
</evidence>
<keyword evidence="4 7" id="KW-0547">Nucleotide-binding</keyword>
<dbReference type="Gene3D" id="3.40.50.620">
    <property type="entry name" value="HUPs"/>
    <property type="match status" value="1"/>
</dbReference>
<evidence type="ECO:0000313" key="12">
    <source>
        <dbReference type="EMBL" id="PJJ79716.1"/>
    </source>
</evidence>
<dbReference type="GO" id="GO:0004359">
    <property type="term" value="F:glutaminase activity"/>
    <property type="evidence" value="ECO:0007669"/>
    <property type="project" value="InterPro"/>
</dbReference>
<evidence type="ECO:0000256" key="3">
    <source>
        <dbReference type="ARBA" id="ARBA00022598"/>
    </source>
</evidence>
<evidence type="ECO:0000256" key="6">
    <source>
        <dbReference type="ARBA" id="ARBA00023027"/>
    </source>
</evidence>
<dbReference type="CDD" id="cd07570">
    <property type="entry name" value="GAT_Gln-NAD-synth"/>
    <property type="match status" value="1"/>
</dbReference>
<dbReference type="SUPFAM" id="SSF52402">
    <property type="entry name" value="Adenine nucleotide alpha hydrolases-like"/>
    <property type="match status" value="1"/>
</dbReference>
<feature type="active site" description="Proton acceptor" evidence="9">
    <location>
        <position position="41"/>
    </location>
</feature>
<dbReference type="NCBIfam" id="NF010588">
    <property type="entry name" value="PRK13981.1"/>
    <property type="match status" value="1"/>
</dbReference>
<organism evidence="12 13">
    <name type="scientific">Mucilaginibacter auburnensis</name>
    <dbReference type="NCBI Taxonomy" id="1457233"/>
    <lineage>
        <taxon>Bacteria</taxon>
        <taxon>Pseudomonadati</taxon>
        <taxon>Bacteroidota</taxon>
        <taxon>Sphingobacteriia</taxon>
        <taxon>Sphingobacteriales</taxon>
        <taxon>Sphingobacteriaceae</taxon>
        <taxon>Mucilaginibacter</taxon>
    </lineage>
</organism>
<dbReference type="GO" id="GO:0003952">
    <property type="term" value="F:NAD+ synthase (glutamine-hydrolyzing) activity"/>
    <property type="evidence" value="ECO:0007669"/>
    <property type="project" value="UniProtKB-UniRule"/>
</dbReference>
<dbReference type="GO" id="GO:0008795">
    <property type="term" value="F:NAD+ synthase activity"/>
    <property type="evidence" value="ECO:0007669"/>
    <property type="project" value="UniProtKB-UniRule"/>
</dbReference>
<dbReference type="SUPFAM" id="SSF56317">
    <property type="entry name" value="Carbon-nitrogen hydrolase"/>
    <property type="match status" value="1"/>
</dbReference>
<evidence type="ECO:0000256" key="1">
    <source>
        <dbReference type="ARBA" id="ARBA00005188"/>
    </source>
</evidence>
<feature type="binding site" evidence="7">
    <location>
        <position position="520"/>
    </location>
    <ligand>
        <name>deamido-NAD(+)</name>
        <dbReference type="ChEBI" id="CHEBI:58437"/>
        <note>ligand shared between two neighboring subunits</note>
    </ligand>
</feature>
<evidence type="ECO:0000256" key="7">
    <source>
        <dbReference type="HAMAP-Rule" id="MF_02090"/>
    </source>
</evidence>
<feature type="binding site" evidence="7">
    <location>
        <position position="182"/>
    </location>
    <ligand>
        <name>L-glutamine</name>
        <dbReference type="ChEBI" id="CHEBI:58359"/>
    </ligand>
</feature>
<dbReference type="GO" id="GO:0000257">
    <property type="term" value="F:nitrilase activity"/>
    <property type="evidence" value="ECO:0007669"/>
    <property type="project" value="UniProtKB-ARBA"/>
</dbReference>
<dbReference type="PIRSF" id="PIRSF006630">
    <property type="entry name" value="NADS_GAT"/>
    <property type="match status" value="1"/>
</dbReference>
<dbReference type="Gene3D" id="3.60.110.10">
    <property type="entry name" value="Carbon-nitrogen hydrolase"/>
    <property type="match status" value="1"/>
</dbReference>
<comment type="function">
    <text evidence="7">Catalyzes the ATP-dependent amidation of deamido-NAD to form NAD. Uses L-glutamine as a nitrogen source.</text>
</comment>
<evidence type="ECO:0000256" key="10">
    <source>
        <dbReference type="RuleBase" id="RU003811"/>
    </source>
</evidence>
<dbReference type="RefSeq" id="WP_100342031.1">
    <property type="nucleotide sequence ID" value="NZ_PGFJ01000002.1"/>
</dbReference>
<dbReference type="GO" id="GO:0009435">
    <property type="term" value="P:NAD+ biosynthetic process"/>
    <property type="evidence" value="ECO:0007669"/>
    <property type="project" value="UniProtKB-UniRule"/>
</dbReference>
<dbReference type="Pfam" id="PF00795">
    <property type="entry name" value="CN_hydrolase"/>
    <property type="match status" value="1"/>
</dbReference>
<feature type="binding site" evidence="7">
    <location>
        <position position="405"/>
    </location>
    <ligand>
        <name>ATP</name>
        <dbReference type="ChEBI" id="CHEBI:30616"/>
    </ligand>
</feature>
<evidence type="ECO:0000259" key="11">
    <source>
        <dbReference type="PROSITE" id="PS50263"/>
    </source>
</evidence>
<dbReference type="InterPro" id="IPR003694">
    <property type="entry name" value="NAD_synthase"/>
</dbReference>
<feature type="binding site" evidence="7">
    <location>
        <position position="410"/>
    </location>
    <ligand>
        <name>deamido-NAD(+)</name>
        <dbReference type="ChEBI" id="CHEBI:58437"/>
        <note>ligand shared between two neighboring subunits</note>
    </ligand>
</feature>
<dbReference type="GO" id="GO:0005524">
    <property type="term" value="F:ATP binding"/>
    <property type="evidence" value="ECO:0007669"/>
    <property type="project" value="UniProtKB-UniRule"/>
</dbReference>
<comment type="pathway">
    <text evidence="1 7 8">Cofactor biosynthesis; NAD(+) biosynthesis; NAD(+) from deamido-NAD(+) (L-Gln route): step 1/1.</text>
</comment>
<keyword evidence="6 7" id="KW-0520">NAD</keyword>
<comment type="similarity">
    <text evidence="2 7 8">In the C-terminal section; belongs to the NAD synthetase family.</text>
</comment>
<dbReference type="InterPro" id="IPR014729">
    <property type="entry name" value="Rossmann-like_a/b/a_fold"/>
</dbReference>
<dbReference type="UniPathway" id="UPA00253">
    <property type="reaction ID" value="UER00334"/>
</dbReference>
<proteinExistence type="inferred from homology"/>
<comment type="caution">
    <text evidence="7">Lacks conserved residue(s) required for the propagation of feature annotation.</text>
</comment>
<dbReference type="InterPro" id="IPR003010">
    <property type="entry name" value="C-N_Hydrolase"/>
</dbReference>
<dbReference type="HAMAP" id="MF_02090">
    <property type="entry name" value="NadE_glutamine_dep"/>
    <property type="match status" value="1"/>
</dbReference>
<evidence type="ECO:0000256" key="8">
    <source>
        <dbReference type="PIRNR" id="PIRNR006630"/>
    </source>
</evidence>
<sequence length="549" mass="61273">MKIALAQLNYHVGNFESNTAKIIQSVEEAKQNGADLVVFAELCISGYPARDFLELNEFIAMCDESARTVAAACKDIACIIGLPIPNLKPEGKDLSNAAWFIENGEVKAVVEKALLPNYDVFDEYRYFEPSTQFNCIDFKGKRIALTICEDLWNDIENPLYVTRPMDKLIEQQPDVMINIAASPFAYNHDEERIAILKDNISRYKLPLFYVNHVGAQTELIFDGGSLVFDKTGKVVDEMPYFTENIAYYTLGEDGAITFDHPTTLKAERDSDISQIHDALILGIQDYFKKSGFKQAILGLSGGIDSAVVCALAAEALGPQNVMAVLLPSKFSSDHSLKDAQDLVDNLGCMSQTIAIEHITDAFETALHPQFKDLPFNIAEENIQSRSRAVLLMAMCNKFGYILLNTSNKSEAAVGYGTLYGDMCGGISVIGDVYKTQVFELARYVNKDKEIIPINSIVKPPSAELRPGQKDSDSLPEYDILDKIIFEYVEQRRSSAEIIKMGYDEATVRRTLRLINIAEHKRYQTPPILRVSPKAFGMGRRMPIVGKYLQ</sequence>
<dbReference type="InterPro" id="IPR014445">
    <property type="entry name" value="Gln-dep_NAD_synthase"/>
</dbReference>
<reference evidence="12 13" key="1">
    <citation type="submission" date="2017-11" db="EMBL/GenBank/DDBJ databases">
        <title>Genomic Encyclopedia of Archaeal and Bacterial Type Strains, Phase II (KMG-II): From Individual Species to Whole Genera.</title>
        <authorList>
            <person name="Goeker M."/>
        </authorList>
    </citation>
    <scope>NUCLEOTIDE SEQUENCE [LARGE SCALE GENOMIC DNA]</scope>
    <source>
        <strain evidence="12 13">DSM 28175</strain>
    </source>
</reference>
<feature type="binding site" evidence="7">
    <location>
        <position position="381"/>
    </location>
    <ligand>
        <name>deamido-NAD(+)</name>
        <dbReference type="ChEBI" id="CHEBI:58437"/>
        <note>ligand shared between two neighboring subunits</note>
    </ligand>
</feature>
<evidence type="ECO:0000256" key="2">
    <source>
        <dbReference type="ARBA" id="ARBA00007145"/>
    </source>
</evidence>
<feature type="binding site" evidence="7">
    <location>
        <position position="118"/>
    </location>
    <ligand>
        <name>L-glutamine</name>
        <dbReference type="ChEBI" id="CHEBI:58359"/>
    </ligand>
</feature>
<comment type="similarity">
    <text evidence="10">Belongs to the NAD synthetase family.</text>
</comment>
<feature type="active site" description="Nucleophile; for glutaminase activity" evidence="7">
    <location>
        <position position="148"/>
    </location>
</feature>
<dbReference type="CDD" id="cd00553">
    <property type="entry name" value="NAD_synthase"/>
    <property type="match status" value="1"/>
</dbReference>
<dbReference type="PANTHER" id="PTHR23090">
    <property type="entry name" value="NH 3 /GLUTAMINE-DEPENDENT NAD + SYNTHETASE"/>
    <property type="match status" value="1"/>
</dbReference>
<dbReference type="PANTHER" id="PTHR23090:SF9">
    <property type="entry name" value="GLUTAMINE-DEPENDENT NAD(+) SYNTHETASE"/>
    <property type="match status" value="1"/>
</dbReference>
<feature type="active site" description="Proton acceptor; for glutaminase activity" evidence="7">
    <location>
        <position position="41"/>
    </location>
</feature>
<dbReference type="PROSITE" id="PS50263">
    <property type="entry name" value="CN_HYDROLASE"/>
    <property type="match status" value="1"/>
</dbReference>
<gene>
    <name evidence="7" type="primary">nadE</name>
    <name evidence="12" type="ORF">CLV57_2853</name>
</gene>
<dbReference type="EC" id="6.3.5.1" evidence="7 8"/>
<dbReference type="OrthoDB" id="9803818at2"/>
<evidence type="ECO:0000256" key="5">
    <source>
        <dbReference type="ARBA" id="ARBA00022840"/>
    </source>
</evidence>
<feature type="domain" description="CN hydrolase" evidence="11">
    <location>
        <begin position="1"/>
        <end position="258"/>
    </location>
</feature>
<accession>A0A2H9VN18</accession>
<name>A0A2H9VN18_9SPHI</name>
<keyword evidence="3 7" id="KW-0436">Ligase</keyword>
<dbReference type="FunFam" id="3.40.50.620:FF:000106">
    <property type="entry name" value="Glutamine-dependent NAD(+) synthetase"/>
    <property type="match status" value="1"/>
</dbReference>
<dbReference type="AlphaFoldDB" id="A0A2H9VN18"/>
<dbReference type="PROSITE" id="PS00920">
    <property type="entry name" value="NITRIL_CHT_1"/>
    <property type="match status" value="1"/>
</dbReference>
<comment type="catalytic activity">
    <reaction evidence="7 8">
        <text>deamido-NAD(+) + L-glutamine + ATP + H2O = L-glutamate + AMP + diphosphate + NAD(+) + H(+)</text>
        <dbReference type="Rhea" id="RHEA:24384"/>
        <dbReference type="ChEBI" id="CHEBI:15377"/>
        <dbReference type="ChEBI" id="CHEBI:15378"/>
        <dbReference type="ChEBI" id="CHEBI:29985"/>
        <dbReference type="ChEBI" id="CHEBI:30616"/>
        <dbReference type="ChEBI" id="CHEBI:33019"/>
        <dbReference type="ChEBI" id="CHEBI:57540"/>
        <dbReference type="ChEBI" id="CHEBI:58359"/>
        <dbReference type="ChEBI" id="CHEBI:58437"/>
        <dbReference type="ChEBI" id="CHEBI:456215"/>
        <dbReference type="EC" id="6.3.5.1"/>
    </reaction>
</comment>
<keyword evidence="5 7" id="KW-0067">ATP-binding</keyword>